<dbReference type="Proteomes" id="UP001652582">
    <property type="component" value="Chromosome 21"/>
</dbReference>
<evidence type="ECO:0000313" key="3">
    <source>
        <dbReference type="RefSeq" id="XP_052743993.1"/>
    </source>
</evidence>
<gene>
    <name evidence="3" type="primary">LOC112054903</name>
</gene>
<protein>
    <submittedName>
        <fullName evidence="3">Uncharacterized protein LOC112054903</fullName>
    </submittedName>
</protein>
<evidence type="ECO:0000256" key="1">
    <source>
        <dbReference type="SAM" id="MobiDB-lite"/>
    </source>
</evidence>
<keyword evidence="2" id="KW-1185">Reference proteome</keyword>
<proteinExistence type="predicted"/>
<evidence type="ECO:0000313" key="2">
    <source>
        <dbReference type="Proteomes" id="UP001652582"/>
    </source>
</evidence>
<feature type="compositionally biased region" description="Basic and acidic residues" evidence="1">
    <location>
        <begin position="53"/>
        <end position="63"/>
    </location>
</feature>
<dbReference type="RefSeq" id="XP_052743993.1">
    <property type="nucleotide sequence ID" value="XM_052888033.1"/>
</dbReference>
<name>A0ABM3LY43_BICAN</name>
<feature type="compositionally biased region" description="Basic residues" evidence="1">
    <location>
        <begin position="64"/>
        <end position="78"/>
    </location>
</feature>
<reference evidence="3" key="1">
    <citation type="submission" date="2025-08" db="UniProtKB">
        <authorList>
            <consortium name="RefSeq"/>
        </authorList>
    </citation>
    <scope>IDENTIFICATION</scope>
</reference>
<accession>A0ABM3LY43</accession>
<organism evidence="2 3">
    <name type="scientific">Bicyclus anynana</name>
    <name type="common">Squinting bush brown butterfly</name>
    <dbReference type="NCBI Taxonomy" id="110368"/>
    <lineage>
        <taxon>Eukaryota</taxon>
        <taxon>Metazoa</taxon>
        <taxon>Ecdysozoa</taxon>
        <taxon>Arthropoda</taxon>
        <taxon>Hexapoda</taxon>
        <taxon>Insecta</taxon>
        <taxon>Pterygota</taxon>
        <taxon>Neoptera</taxon>
        <taxon>Endopterygota</taxon>
        <taxon>Lepidoptera</taxon>
        <taxon>Glossata</taxon>
        <taxon>Ditrysia</taxon>
        <taxon>Papilionoidea</taxon>
        <taxon>Nymphalidae</taxon>
        <taxon>Satyrinae</taxon>
        <taxon>Satyrini</taxon>
        <taxon>Mycalesina</taxon>
        <taxon>Bicyclus</taxon>
    </lineage>
</organism>
<sequence length="229" mass="27833">MLPMECEAEYRIYRGDYFCGRTKFICCALQFTNYDLYEGFDNSFADSSLATDSEEKKNRDRGSKEKKRRKSARDRKRRFRDRLKRKRRIKRTIRKIMREIRKILNKSFRNGTAARKKKTKQLKRFIKQMKQRYIKERRIVKDIHETELIKIDAALQKRLNEIRGMNQEYVNNQTFRDIIVNGSISRQNVKMLMKAYPDLADVINTRRTGKEKPPKDYLEYDIEYGYLYY</sequence>
<dbReference type="GeneID" id="112054903"/>
<feature type="region of interest" description="Disordered" evidence="1">
    <location>
        <begin position="51"/>
        <end position="78"/>
    </location>
</feature>